<dbReference type="Gene3D" id="1.10.340.30">
    <property type="entry name" value="Hypothetical protein, domain 2"/>
    <property type="match status" value="1"/>
</dbReference>
<dbReference type="Proteomes" id="UP001140206">
    <property type="component" value="Chromosome 1"/>
</dbReference>
<sequence>MAATETETSTTQTPISPTKQTHHHSLSHSVSLRLPFSQASAFNLEKAVCSHGLFMMAPNRWDPLSRTFHRPLRLSSSPSTCLPVSISQSPSSDVLEICVSGTDCLCTQDQEAILDQVRRMLRISEGDDRVVWEFHKLHGMAKKKGFGRIFRSPSLFEDMVKCMLLCNCTFSRTLAMAKALCALQLELKAGNFSEDFTPKTPHTKELKRKRAKQKRKSKAATKLETKFEKCIQEPTDDLREMTNESNDHDDEVEIGDFPTPDELAALDAEYLGVRCKLGYRAQRIVSLAQSVVRGDVQVNKMEELCNDSNMLSFYDTLYAQLLGIPGFGPFTCANVLMCLGYFHKIPADTETIRHLKSVHKINCAITTIEKEIVAIYGKYAPFQFLAYWFELWEYYEETFGKTSDMAPSDYMRITATNMKTTKKKRKQISKLFLR</sequence>
<organism evidence="2 3">
    <name type="scientific">Rhynchospora pubera</name>
    <dbReference type="NCBI Taxonomy" id="906938"/>
    <lineage>
        <taxon>Eukaryota</taxon>
        <taxon>Viridiplantae</taxon>
        <taxon>Streptophyta</taxon>
        <taxon>Embryophyta</taxon>
        <taxon>Tracheophyta</taxon>
        <taxon>Spermatophyta</taxon>
        <taxon>Magnoliopsida</taxon>
        <taxon>Liliopsida</taxon>
        <taxon>Poales</taxon>
        <taxon>Cyperaceae</taxon>
        <taxon>Cyperoideae</taxon>
        <taxon>Rhynchosporeae</taxon>
        <taxon>Rhynchospora</taxon>
    </lineage>
</organism>
<feature type="region of interest" description="Disordered" evidence="1">
    <location>
        <begin position="1"/>
        <end position="24"/>
    </location>
</feature>
<evidence type="ECO:0000313" key="2">
    <source>
        <dbReference type="EMBL" id="KAJ4814589.1"/>
    </source>
</evidence>
<dbReference type="GO" id="GO:0034039">
    <property type="term" value="F:8-oxo-7,8-dihydroguanine DNA N-glycosylase activity"/>
    <property type="evidence" value="ECO:0007669"/>
    <property type="project" value="TreeGrafter"/>
</dbReference>
<dbReference type="AlphaFoldDB" id="A0AAV8HB23"/>
<keyword evidence="2" id="KW-0456">Lyase</keyword>
<feature type="compositionally biased region" description="Basic residues" evidence="1">
    <location>
        <begin position="205"/>
        <end position="219"/>
    </location>
</feature>
<gene>
    <name evidence="2" type="ORF">LUZ62_027155</name>
</gene>
<dbReference type="SUPFAM" id="SSF48150">
    <property type="entry name" value="DNA-glycosylase"/>
    <property type="match status" value="1"/>
</dbReference>
<name>A0AAV8HB23_9POAL</name>
<dbReference type="InterPro" id="IPR052054">
    <property type="entry name" value="Oxidative_DNA_repair_enzyme"/>
</dbReference>
<protein>
    <submittedName>
        <fullName evidence="2">N-glycosylase/DNA lyase</fullName>
    </submittedName>
</protein>
<dbReference type="EMBL" id="JAMFTS010000001">
    <property type="protein sequence ID" value="KAJ4814589.1"/>
    <property type="molecule type" value="Genomic_DNA"/>
</dbReference>
<comment type="caution">
    <text evidence="2">The sequence shown here is derived from an EMBL/GenBank/DDBJ whole genome shotgun (WGS) entry which is preliminary data.</text>
</comment>
<evidence type="ECO:0000256" key="1">
    <source>
        <dbReference type="SAM" id="MobiDB-lite"/>
    </source>
</evidence>
<keyword evidence="3" id="KW-1185">Reference proteome</keyword>
<reference evidence="2" key="1">
    <citation type="submission" date="2022-08" db="EMBL/GenBank/DDBJ databases">
        <authorList>
            <person name="Marques A."/>
        </authorList>
    </citation>
    <scope>NUCLEOTIDE SEQUENCE</scope>
    <source>
        <strain evidence="2">RhyPub2mFocal</strain>
        <tissue evidence="2">Leaves</tissue>
    </source>
</reference>
<dbReference type="InterPro" id="IPR011257">
    <property type="entry name" value="DNA_glycosylase"/>
</dbReference>
<dbReference type="GO" id="GO:0005634">
    <property type="term" value="C:nucleus"/>
    <property type="evidence" value="ECO:0007669"/>
    <property type="project" value="TreeGrafter"/>
</dbReference>
<feature type="compositionally biased region" description="Low complexity" evidence="1">
    <location>
        <begin position="1"/>
        <end position="19"/>
    </location>
</feature>
<dbReference type="GO" id="GO:0006285">
    <property type="term" value="P:base-excision repair, AP site formation"/>
    <property type="evidence" value="ECO:0007669"/>
    <property type="project" value="TreeGrafter"/>
</dbReference>
<dbReference type="GO" id="GO:0016829">
    <property type="term" value="F:lyase activity"/>
    <property type="evidence" value="ECO:0007669"/>
    <property type="project" value="UniProtKB-KW"/>
</dbReference>
<accession>A0AAV8HB23</accession>
<dbReference type="PANTHER" id="PTHR10242">
    <property type="entry name" value="8-OXOGUANINE DNA GLYCOSYLASE"/>
    <property type="match status" value="1"/>
</dbReference>
<dbReference type="PANTHER" id="PTHR10242:SF4">
    <property type="entry name" value="OS07G0657600 PROTEIN"/>
    <property type="match status" value="1"/>
</dbReference>
<feature type="region of interest" description="Disordered" evidence="1">
    <location>
        <begin position="196"/>
        <end position="219"/>
    </location>
</feature>
<evidence type="ECO:0000313" key="3">
    <source>
        <dbReference type="Proteomes" id="UP001140206"/>
    </source>
</evidence>
<proteinExistence type="predicted"/>